<dbReference type="InterPro" id="IPR045565">
    <property type="entry name" value="Phage_capsid_2"/>
</dbReference>
<gene>
    <name evidence="2" type="ORF">C4617_05860</name>
</gene>
<evidence type="ECO:0000313" key="3">
    <source>
        <dbReference type="Proteomes" id="UP000240811"/>
    </source>
</evidence>
<protein>
    <recommendedName>
        <fullName evidence="4">Capsid protein</fullName>
    </recommendedName>
</protein>
<evidence type="ECO:0000313" key="2">
    <source>
        <dbReference type="EMBL" id="PTL86016.1"/>
    </source>
</evidence>
<sequence>MASPQEMRVANTIAFEDTLKTGLQQTKSKLQDKVEVRSYHGEKVRVMQVFQPSEARTADRESMLPTIKYNETKQEAKWLDFEISYYAEIVPPYIKLEQSINPLGIYAQQATYALVRKRDEVIMRGLLGENQISTSKGKKAEPFLEKHIIRNTIKPDPAFRGLTSVVTAMIRAALSLMENNHIDTEQENITLVLPPSLYYRLFIDEHIINRDYSSAQVLDNHKVQRFMGVNIITFNNILGHDHCTLDKDIMSGIDPKNNYYCPMFCKSGALLGEWDNLKVKVDTLPQHMHATQILAQFAIGATRTQSEKVLCLEIPKEETDAIPTVAKPETQVGVKSPLLHPQSGQKTDAKKGSEQTIDTKKGSN</sequence>
<accession>A0A2T4VW54</accession>
<organism evidence="2 3">
    <name type="scientific">Candidatus Liberibacter europaeus</name>
    <dbReference type="NCBI Taxonomy" id="744859"/>
    <lineage>
        <taxon>Bacteria</taxon>
        <taxon>Pseudomonadati</taxon>
        <taxon>Pseudomonadota</taxon>
        <taxon>Alphaproteobacteria</taxon>
        <taxon>Hyphomicrobiales</taxon>
        <taxon>Rhizobiaceae</taxon>
        <taxon>Liberibacter</taxon>
    </lineage>
</organism>
<dbReference type="EMBL" id="PSQJ01000015">
    <property type="protein sequence ID" value="PTL86016.1"/>
    <property type="molecule type" value="Genomic_DNA"/>
</dbReference>
<comment type="caution">
    <text evidence="2">The sequence shown here is derived from an EMBL/GenBank/DDBJ whole genome shotgun (WGS) entry which is preliminary data.</text>
</comment>
<dbReference type="Pfam" id="PF19821">
    <property type="entry name" value="Phage_capsid_2"/>
    <property type="match status" value="1"/>
</dbReference>
<dbReference type="Proteomes" id="UP000240811">
    <property type="component" value="Unassembled WGS sequence"/>
</dbReference>
<name>A0A2T4VW54_9HYPH</name>
<feature type="region of interest" description="Disordered" evidence="1">
    <location>
        <begin position="322"/>
        <end position="364"/>
    </location>
</feature>
<proteinExistence type="predicted"/>
<evidence type="ECO:0008006" key="4">
    <source>
        <dbReference type="Google" id="ProtNLM"/>
    </source>
</evidence>
<feature type="compositionally biased region" description="Basic and acidic residues" evidence="1">
    <location>
        <begin position="347"/>
        <end position="364"/>
    </location>
</feature>
<reference evidence="3" key="1">
    <citation type="submission" date="2018-02" db="EMBL/GenBank/DDBJ databases">
        <title>Genome sequence of Candidatus Liberibacter europaeus.</title>
        <authorList>
            <person name="Frampton R.A."/>
            <person name="Thompson S.M."/>
            <person name="David C."/>
            <person name="Addison S.M."/>
            <person name="Smith G.R."/>
        </authorList>
    </citation>
    <scope>NUCLEOTIDE SEQUENCE [LARGE SCALE GENOMIC DNA]</scope>
</reference>
<evidence type="ECO:0000256" key="1">
    <source>
        <dbReference type="SAM" id="MobiDB-lite"/>
    </source>
</evidence>
<dbReference type="AlphaFoldDB" id="A0A2T4VW54"/>